<comment type="caution">
    <text evidence="2">The sequence shown here is derived from an EMBL/GenBank/DDBJ whole genome shotgun (WGS) entry which is preliminary data.</text>
</comment>
<feature type="signal peptide" evidence="1">
    <location>
        <begin position="1"/>
        <end position="20"/>
    </location>
</feature>
<sequence length="547" mass="59013">MSSRAGAAWPLMAAALVQMAATPVAGATEFDTGNPDLKLRWDNTVKYSGAVRLKVQSPGLIVDANTDDGDRNFNKGLINNRIDLLSELDLAYKDSGLRVAGAAWYDSVYNRGNDHNSPATASQDSVAYNEFTDATRRLHGRKAELLDAYAYTRFDLGQMPTTMRLGRHTVLYGETLFFGDNGIAAGQAPVDVIKLLSVPGTQFKELLMPVNQLSGQLQINPNFTVGGYYQFEWRANRIPASGSYFSGADYVGTGAERFFAPGSFAHVYFDRVDDIKPKNSGQGGLQLRFRPDSDVAEFGFYATRYHDKDFNLYLMPAAVPALPSVGTYQAVYGQDIKAYGVSASTTLAGANVALEVSTRRNAPLVSDPVVAFGAGNSTGSAAYAVGNSAHANLSAIYVLNGSGLWDGGAILGELAWNRMLSVTKNPGARDPNTTRDASGMRLLFTPEYYQIVPGVDLAVPIGLGYAISGRSSTNVKFAGGAEHGGDFSVGATFDFRKQYKFAVNLVHFYGGQGTFITPNVSPQATVLPYRQTNKDRDFLSFSLQTTF</sequence>
<reference evidence="2 3" key="1">
    <citation type="submission" date="2019-11" db="EMBL/GenBank/DDBJ databases">
        <title>Type strains purchased from KCTC, JCM and DSMZ.</title>
        <authorList>
            <person name="Lu H."/>
        </authorList>
    </citation>
    <scope>NUCLEOTIDE SEQUENCE [LARGE SCALE GENOMIC DNA]</scope>
    <source>
        <strain evidence="2 3">KCTC 22382</strain>
    </source>
</reference>
<gene>
    <name evidence="2" type="ORF">GM676_05340</name>
</gene>
<protein>
    <submittedName>
        <fullName evidence="2">DUF1302 family protein</fullName>
    </submittedName>
</protein>
<evidence type="ECO:0000256" key="1">
    <source>
        <dbReference type="SAM" id="SignalP"/>
    </source>
</evidence>
<dbReference type="OrthoDB" id="8932625at2"/>
<keyword evidence="3" id="KW-1185">Reference proteome</keyword>
<keyword evidence="1" id="KW-0732">Signal</keyword>
<dbReference type="Proteomes" id="UP000475582">
    <property type="component" value="Unassembled WGS sequence"/>
</dbReference>
<accession>A0A6L6PDA3</accession>
<name>A0A6L6PDA3_9BURK</name>
<evidence type="ECO:0000313" key="3">
    <source>
        <dbReference type="Proteomes" id="UP000475582"/>
    </source>
</evidence>
<dbReference type="Pfam" id="PF06980">
    <property type="entry name" value="DUF1302"/>
    <property type="match status" value="1"/>
</dbReference>
<dbReference type="AlphaFoldDB" id="A0A6L6PDA3"/>
<organism evidence="2 3">
    <name type="scientific">Duganella radicis</name>
    <dbReference type="NCBI Taxonomy" id="551988"/>
    <lineage>
        <taxon>Bacteria</taxon>
        <taxon>Pseudomonadati</taxon>
        <taxon>Pseudomonadota</taxon>
        <taxon>Betaproteobacteria</taxon>
        <taxon>Burkholderiales</taxon>
        <taxon>Oxalobacteraceae</taxon>
        <taxon>Telluria group</taxon>
        <taxon>Duganella</taxon>
    </lineage>
</organism>
<dbReference type="InterPro" id="IPR010727">
    <property type="entry name" value="DUF1302"/>
</dbReference>
<feature type="chain" id="PRO_5026912944" evidence="1">
    <location>
        <begin position="21"/>
        <end position="547"/>
    </location>
</feature>
<dbReference type="EMBL" id="WNKY01000003">
    <property type="protein sequence ID" value="MTV37004.1"/>
    <property type="molecule type" value="Genomic_DNA"/>
</dbReference>
<proteinExistence type="predicted"/>
<evidence type="ECO:0000313" key="2">
    <source>
        <dbReference type="EMBL" id="MTV37004.1"/>
    </source>
</evidence>